<proteinExistence type="predicted"/>
<reference evidence="1 2" key="1">
    <citation type="journal article" date="2011" name="J. Bacteriol.">
        <title>Draft genome sequence of Sporolactobacillus inulinus strain CASD, an efficient D-lactic acid-producing bacterium with high-concentration lactate tolerance capability.</title>
        <authorList>
            <person name="Yu B."/>
            <person name="Su F."/>
            <person name="Wang L."/>
            <person name="Xu K."/>
            <person name="Zhao B."/>
            <person name="Xu P."/>
        </authorList>
    </citation>
    <scope>NUCLEOTIDE SEQUENCE [LARGE SCALE GENOMIC DNA]</scope>
    <source>
        <strain evidence="1 2">CASD</strain>
    </source>
</reference>
<dbReference type="EMBL" id="AFVQ02000162">
    <property type="protein sequence ID" value="KLI01803.1"/>
    <property type="molecule type" value="Genomic_DNA"/>
</dbReference>
<evidence type="ECO:0000313" key="1">
    <source>
        <dbReference type="EMBL" id="KLI01803.1"/>
    </source>
</evidence>
<protein>
    <submittedName>
        <fullName evidence="1">Uncharacterized protein</fullName>
    </submittedName>
</protein>
<accession>A0A0U1QLY6</accession>
<name>A0A0U1QLY6_9BACL</name>
<dbReference type="AlphaFoldDB" id="A0A0U1QLY6"/>
<dbReference type="Proteomes" id="UP000035553">
    <property type="component" value="Unassembled WGS sequence"/>
</dbReference>
<gene>
    <name evidence="1" type="ORF">SINU_11660</name>
</gene>
<keyword evidence="2" id="KW-1185">Reference proteome</keyword>
<sequence>MTLTVHPGSMNRCIVKFKLIVMSGIKGCSAFCGIVVVDVKIIPDNLDFLIGFIAFSQGFHEKPEDPRLCASGRTEP</sequence>
<comment type="caution">
    <text evidence="1">The sequence shown here is derived from an EMBL/GenBank/DDBJ whole genome shotgun (WGS) entry which is preliminary data.</text>
</comment>
<evidence type="ECO:0000313" key="2">
    <source>
        <dbReference type="Proteomes" id="UP000035553"/>
    </source>
</evidence>
<organism evidence="1 2">
    <name type="scientific">Sporolactobacillus inulinus CASD</name>
    <dbReference type="NCBI Taxonomy" id="1069536"/>
    <lineage>
        <taxon>Bacteria</taxon>
        <taxon>Bacillati</taxon>
        <taxon>Bacillota</taxon>
        <taxon>Bacilli</taxon>
        <taxon>Bacillales</taxon>
        <taxon>Sporolactobacillaceae</taxon>
        <taxon>Sporolactobacillus</taxon>
    </lineage>
</organism>